<evidence type="ECO:0000256" key="1">
    <source>
        <dbReference type="ARBA" id="ARBA00001954"/>
    </source>
</evidence>
<dbReference type="AlphaFoldDB" id="A0A5R9IL77"/>
<evidence type="ECO:0000256" key="3">
    <source>
        <dbReference type="ARBA" id="ARBA00022964"/>
    </source>
</evidence>
<name>A0A5R9IL77_9GAMM</name>
<dbReference type="Proteomes" id="UP000307790">
    <property type="component" value="Unassembled WGS sequence"/>
</dbReference>
<dbReference type="Pfam" id="PF20514">
    <property type="entry name" value="WHD_ROXA"/>
    <property type="match status" value="1"/>
</dbReference>
<evidence type="ECO:0000259" key="6">
    <source>
        <dbReference type="PROSITE" id="PS51184"/>
    </source>
</evidence>
<organism evidence="7 8">
    <name type="scientific">Thalassotalea litorea</name>
    <dbReference type="NCBI Taxonomy" id="2020715"/>
    <lineage>
        <taxon>Bacteria</taxon>
        <taxon>Pseudomonadati</taxon>
        <taxon>Pseudomonadota</taxon>
        <taxon>Gammaproteobacteria</taxon>
        <taxon>Alteromonadales</taxon>
        <taxon>Colwelliaceae</taxon>
        <taxon>Thalassotalea</taxon>
    </lineage>
</organism>
<dbReference type="PANTHER" id="PTHR13096:SF8">
    <property type="entry name" value="RIBOSOMAL OXYGENASE 1"/>
    <property type="match status" value="1"/>
</dbReference>
<dbReference type="InterPro" id="IPR046799">
    <property type="entry name" value="ROXA-like_wH"/>
</dbReference>
<keyword evidence="4" id="KW-0560">Oxidoreductase</keyword>
<keyword evidence="8" id="KW-1185">Reference proteome</keyword>
<accession>A0A5R9IL77</accession>
<gene>
    <name evidence="7" type="ORF">FE810_06180</name>
</gene>
<comment type="caution">
    <text evidence="7">The sequence shown here is derived from an EMBL/GenBank/DDBJ whole genome shotgun (WGS) entry which is preliminary data.</text>
</comment>
<dbReference type="Gene3D" id="3.40.366.30">
    <property type="entry name" value="50S ribosomal protein L16 arginine hydroxylase, Chain A, Domain 2"/>
    <property type="match status" value="1"/>
</dbReference>
<evidence type="ECO:0000256" key="4">
    <source>
        <dbReference type="ARBA" id="ARBA00023002"/>
    </source>
</evidence>
<dbReference type="RefSeq" id="WP_138319160.1">
    <property type="nucleotide sequence ID" value="NZ_VCBC01000005.1"/>
</dbReference>
<keyword evidence="2" id="KW-0479">Metal-binding</keyword>
<keyword evidence="3" id="KW-0223">Dioxygenase</keyword>
<feature type="domain" description="JmjC" evidence="6">
    <location>
        <begin position="93"/>
        <end position="221"/>
    </location>
</feature>
<comment type="cofactor">
    <cofactor evidence="1">
        <name>Fe(2+)</name>
        <dbReference type="ChEBI" id="CHEBI:29033"/>
    </cofactor>
</comment>
<dbReference type="PANTHER" id="PTHR13096">
    <property type="entry name" value="MINA53 MYC INDUCED NUCLEAR ANTIGEN"/>
    <property type="match status" value="1"/>
</dbReference>
<dbReference type="EMBL" id="VCBC01000005">
    <property type="protein sequence ID" value="TLU66285.1"/>
    <property type="molecule type" value="Genomic_DNA"/>
</dbReference>
<dbReference type="GO" id="GO:0016706">
    <property type="term" value="F:2-oxoglutarate-dependent dioxygenase activity"/>
    <property type="evidence" value="ECO:0007669"/>
    <property type="project" value="TreeGrafter"/>
</dbReference>
<sequence length="381" mass="43354">MIIEWKDLTPELFLEQYWQKKPLLIKGAFPDFNDPVDPDELAGLAMEDMIESRIVQRLGNEWNVEHGPIPDFEPFGDENWTLLVQAVNHWFEDVDSLITPFRFIPNWRIDDVMVSFSTPGGGVGPHLDQYDVFIIQGSGKRHWRVGKPDHGLQNLLPHPDLKQVSAFSSCIDVTTEAGDLLYIPPHHPHDGVAIDNAMNYSIGFQAPNPQELFGGLADYMLDEDLYGKRLDDSQRSYTDSPEHLSTKDFQHIKNQMQHVLNNEDMLEDFLGQHLTSVHHALDVGLPDDPISIDELPDIIEQIIEDDGALEPVLGIKTLVIEQRKLFINGERFAIYEETHDLAFAMANKQHLNSELLKSAMSNLKNLELLTRVINIGLWQLA</sequence>
<dbReference type="InterPro" id="IPR039994">
    <property type="entry name" value="NO66-like"/>
</dbReference>
<evidence type="ECO:0000313" key="7">
    <source>
        <dbReference type="EMBL" id="TLU66285.1"/>
    </source>
</evidence>
<dbReference type="InterPro" id="IPR003347">
    <property type="entry name" value="JmjC_dom"/>
</dbReference>
<reference evidence="7 8" key="1">
    <citation type="submission" date="2019-05" db="EMBL/GenBank/DDBJ databases">
        <title>Genome sequences of Thalassotalea litorea 1K03283.</title>
        <authorList>
            <person name="Zhang D."/>
        </authorList>
    </citation>
    <scope>NUCLEOTIDE SEQUENCE [LARGE SCALE GENOMIC DNA]</scope>
    <source>
        <strain evidence="7 8">MCCC 1K03283</strain>
    </source>
</reference>
<dbReference type="GO" id="GO:0046872">
    <property type="term" value="F:metal ion binding"/>
    <property type="evidence" value="ECO:0007669"/>
    <property type="project" value="UniProtKB-KW"/>
</dbReference>
<proteinExistence type="predicted"/>
<dbReference type="SUPFAM" id="SSF51197">
    <property type="entry name" value="Clavaminate synthase-like"/>
    <property type="match status" value="1"/>
</dbReference>
<dbReference type="OrthoDB" id="9764016at2"/>
<dbReference type="Gene3D" id="2.60.120.650">
    <property type="entry name" value="Cupin"/>
    <property type="match status" value="1"/>
</dbReference>
<dbReference type="SMART" id="SM00558">
    <property type="entry name" value="JmjC"/>
    <property type="match status" value="1"/>
</dbReference>
<keyword evidence="5" id="KW-0408">Iron</keyword>
<dbReference type="Pfam" id="PF08007">
    <property type="entry name" value="JmjC_2"/>
    <property type="match status" value="1"/>
</dbReference>
<protein>
    <submittedName>
        <fullName evidence="7">Cupin domain-containing protein</fullName>
    </submittedName>
</protein>
<evidence type="ECO:0000256" key="2">
    <source>
        <dbReference type="ARBA" id="ARBA00022723"/>
    </source>
</evidence>
<evidence type="ECO:0000256" key="5">
    <source>
        <dbReference type="ARBA" id="ARBA00023004"/>
    </source>
</evidence>
<dbReference type="PROSITE" id="PS51184">
    <property type="entry name" value="JMJC"/>
    <property type="match status" value="1"/>
</dbReference>
<evidence type="ECO:0000313" key="8">
    <source>
        <dbReference type="Proteomes" id="UP000307790"/>
    </source>
</evidence>